<dbReference type="EMBL" id="LRBV02000005">
    <property type="status" value="NOT_ANNOTATED_CDS"/>
    <property type="molecule type" value="Genomic_DNA"/>
</dbReference>
<evidence type="ECO:0000313" key="12">
    <source>
        <dbReference type="EnsemblPlants" id="QL05p002211:mrna"/>
    </source>
</evidence>
<dbReference type="Gramene" id="QL05p002211:mrna">
    <property type="protein sequence ID" value="QL05p002211:mrna"/>
    <property type="gene ID" value="QL05p002211"/>
</dbReference>
<feature type="region of interest" description="Disordered" evidence="8">
    <location>
        <begin position="479"/>
        <end position="502"/>
    </location>
</feature>
<keyword evidence="13" id="KW-1185">Reference proteome</keyword>
<protein>
    <recommendedName>
        <fullName evidence="14">Transposase</fullName>
    </recommendedName>
</protein>
<evidence type="ECO:0000256" key="6">
    <source>
        <dbReference type="ARBA" id="ARBA00022801"/>
    </source>
</evidence>
<evidence type="ECO:0000259" key="9">
    <source>
        <dbReference type="Pfam" id="PF12776"/>
    </source>
</evidence>
<keyword evidence="6" id="KW-0378">Hydrolase</keyword>
<dbReference type="PANTHER" id="PTHR22930:SF228">
    <property type="entry name" value="PROTEIN ALP1-LIKE"/>
    <property type="match status" value="1"/>
</dbReference>
<dbReference type="GO" id="GO:0004518">
    <property type="term" value="F:nuclease activity"/>
    <property type="evidence" value="ECO:0007669"/>
    <property type="project" value="UniProtKB-KW"/>
</dbReference>
<dbReference type="InParanoid" id="A0A7N2LMI9"/>
<dbReference type="PANTHER" id="PTHR22930">
    <property type="match status" value="1"/>
</dbReference>
<proteinExistence type="inferred from homology"/>
<dbReference type="Pfam" id="PF13359">
    <property type="entry name" value="DDE_Tnp_4"/>
    <property type="match status" value="1"/>
</dbReference>
<dbReference type="GO" id="GO:0005634">
    <property type="term" value="C:nucleus"/>
    <property type="evidence" value="ECO:0007669"/>
    <property type="project" value="UniProtKB-SubCell"/>
</dbReference>
<dbReference type="InterPro" id="IPR027806">
    <property type="entry name" value="HARBI1_dom"/>
</dbReference>
<dbReference type="Pfam" id="PF26138">
    <property type="entry name" value="DUF8040"/>
    <property type="match status" value="1"/>
</dbReference>
<sequence length="593" mass="67147">MKKKTKAAILASVASVLLVGVALLKKLRRRRRELPRAPYVNHAVEREEYINSVLHGSERHCVNQLRMKPIAFHHLCHILTEGEHIRPTVHMSVTEQVFIFLHIIGHNVRFRVMGSRIYRSTETIHRYFKIVLRGVLKLYRALIRLRSEDTPPEIRNSRRFYPYFKDCVGAIDGTHVRASVPPEIQGRFRGRKDGTTQNVLAAISFDLKFTYVLAGWEGSAHDSRVLNDAFARPGGFSIPNGKFYLGDAGYGNKNGILSPYRSVRYHLKEFSDRPPENAQELFNLRHSSLRTTIERGFGVVKKLMSKGKEKVGGSKQFRWLPPMHEMMLKILTEEAGKGNKPSNTFRAGSFALVAKEITAHFGVECHPVFVENRMRTLRSMWSTIQELRRKSGFGWDENLKMITCDAKTYQEEVMAHRKHAEYLNKKIEFYDELAIVVGKDTATGGFAKSGVDIENEPDNGDNGDSAEFVADNVEECVVEKGKNANESSTTGSGISKSRKRGRAASTVDDSVLTDLSDQLKEIAGALKEINRGPVDYTTLYNEVMAMMAEGYSEDMLATAFDHLCENEKTARGFLAKNARLRKLWLDGYFFSQI</sequence>
<feature type="compositionally biased region" description="Polar residues" evidence="8">
    <location>
        <begin position="484"/>
        <end position="495"/>
    </location>
</feature>
<keyword evidence="7" id="KW-0539">Nucleus</keyword>
<keyword evidence="5" id="KW-0479">Metal-binding</keyword>
<feature type="domain" description="DUF8040" evidence="11">
    <location>
        <begin position="44"/>
        <end position="136"/>
    </location>
</feature>
<dbReference type="GO" id="GO:0016787">
    <property type="term" value="F:hydrolase activity"/>
    <property type="evidence" value="ECO:0007669"/>
    <property type="project" value="UniProtKB-KW"/>
</dbReference>
<dbReference type="Pfam" id="PF12776">
    <property type="entry name" value="Myb_DNA-bind_3"/>
    <property type="match status" value="1"/>
</dbReference>
<accession>A0A7N2LMI9</accession>
<dbReference type="InterPro" id="IPR024752">
    <property type="entry name" value="Myb/SANT-like_dom"/>
</dbReference>
<evidence type="ECO:0000256" key="3">
    <source>
        <dbReference type="ARBA" id="ARBA00006958"/>
    </source>
</evidence>
<comment type="cofactor">
    <cofactor evidence="1">
        <name>a divalent metal cation</name>
        <dbReference type="ChEBI" id="CHEBI:60240"/>
    </cofactor>
</comment>
<evidence type="ECO:0000256" key="7">
    <source>
        <dbReference type="ARBA" id="ARBA00023242"/>
    </source>
</evidence>
<dbReference type="AlphaFoldDB" id="A0A7N2LMI9"/>
<evidence type="ECO:0008006" key="14">
    <source>
        <dbReference type="Google" id="ProtNLM"/>
    </source>
</evidence>
<reference evidence="12 13" key="1">
    <citation type="journal article" date="2016" name="G3 (Bethesda)">
        <title>First Draft Assembly and Annotation of the Genome of a California Endemic Oak Quercus lobata Nee (Fagaceae).</title>
        <authorList>
            <person name="Sork V.L."/>
            <person name="Fitz-Gibbon S.T."/>
            <person name="Puiu D."/>
            <person name="Crepeau M."/>
            <person name="Gugger P.F."/>
            <person name="Sherman R."/>
            <person name="Stevens K."/>
            <person name="Langley C.H."/>
            <person name="Pellegrini M."/>
            <person name="Salzberg S.L."/>
        </authorList>
    </citation>
    <scope>NUCLEOTIDE SEQUENCE [LARGE SCALE GENOMIC DNA]</scope>
    <source>
        <strain evidence="12 13">cv. SW786</strain>
    </source>
</reference>
<evidence type="ECO:0000256" key="8">
    <source>
        <dbReference type="SAM" id="MobiDB-lite"/>
    </source>
</evidence>
<dbReference type="InterPro" id="IPR045249">
    <property type="entry name" value="HARBI1-like"/>
</dbReference>
<organism evidence="12 13">
    <name type="scientific">Quercus lobata</name>
    <name type="common">Valley oak</name>
    <dbReference type="NCBI Taxonomy" id="97700"/>
    <lineage>
        <taxon>Eukaryota</taxon>
        <taxon>Viridiplantae</taxon>
        <taxon>Streptophyta</taxon>
        <taxon>Embryophyta</taxon>
        <taxon>Tracheophyta</taxon>
        <taxon>Spermatophyta</taxon>
        <taxon>Magnoliopsida</taxon>
        <taxon>eudicotyledons</taxon>
        <taxon>Gunneridae</taxon>
        <taxon>Pentapetalae</taxon>
        <taxon>rosids</taxon>
        <taxon>fabids</taxon>
        <taxon>Fagales</taxon>
        <taxon>Fagaceae</taxon>
        <taxon>Quercus</taxon>
    </lineage>
</organism>
<evidence type="ECO:0000256" key="2">
    <source>
        <dbReference type="ARBA" id="ARBA00004123"/>
    </source>
</evidence>
<dbReference type="Proteomes" id="UP000594261">
    <property type="component" value="Chromosome 5"/>
</dbReference>
<dbReference type="InterPro" id="IPR058353">
    <property type="entry name" value="DUF8040"/>
</dbReference>
<dbReference type="GO" id="GO:0046872">
    <property type="term" value="F:metal ion binding"/>
    <property type="evidence" value="ECO:0007669"/>
    <property type="project" value="UniProtKB-KW"/>
</dbReference>
<evidence type="ECO:0000256" key="1">
    <source>
        <dbReference type="ARBA" id="ARBA00001968"/>
    </source>
</evidence>
<evidence type="ECO:0000259" key="10">
    <source>
        <dbReference type="Pfam" id="PF13359"/>
    </source>
</evidence>
<evidence type="ECO:0000259" key="11">
    <source>
        <dbReference type="Pfam" id="PF26138"/>
    </source>
</evidence>
<evidence type="ECO:0000256" key="4">
    <source>
        <dbReference type="ARBA" id="ARBA00022722"/>
    </source>
</evidence>
<dbReference type="OMA" id="GPNEVIN"/>
<feature type="domain" description="DDE Tnp4" evidence="10">
    <location>
        <begin position="171"/>
        <end position="301"/>
    </location>
</feature>
<feature type="domain" description="Myb/SANT-like" evidence="9">
    <location>
        <begin position="318"/>
        <end position="408"/>
    </location>
</feature>
<name>A0A7N2LMI9_QUELO</name>
<dbReference type="EnsemblPlants" id="QL05p002211:mrna">
    <property type="protein sequence ID" value="QL05p002211:mrna"/>
    <property type="gene ID" value="QL05p002211"/>
</dbReference>
<reference evidence="12" key="2">
    <citation type="submission" date="2021-01" db="UniProtKB">
        <authorList>
            <consortium name="EnsemblPlants"/>
        </authorList>
    </citation>
    <scope>IDENTIFICATION</scope>
</reference>
<evidence type="ECO:0000256" key="5">
    <source>
        <dbReference type="ARBA" id="ARBA00022723"/>
    </source>
</evidence>
<comment type="similarity">
    <text evidence="3">Belongs to the HARBI1 family.</text>
</comment>
<keyword evidence="4" id="KW-0540">Nuclease</keyword>
<evidence type="ECO:0000313" key="13">
    <source>
        <dbReference type="Proteomes" id="UP000594261"/>
    </source>
</evidence>
<comment type="subcellular location">
    <subcellularLocation>
        <location evidence="2">Nucleus</location>
    </subcellularLocation>
</comment>